<sequence length="371" mass="43527">MDPQLLYCGIDDDNDFDLKNKIYDGSLIPVDQQRVDDVLYKFRENSELVQNQINLYAQTKSDPSLLSFPHFCILNNQILAAEYEIVSRTYSNLFQSDFYVDVKSNNGNAINIFTRLSFPPNIERVVRNLKNIWNSHLLLTHHLALGMENMINHDFQDAFEFFGFCFKNSSLYFGDFSRISLVVQVFVLIVFDESERIIKSLNLDLNNLENNNYNEKESILIDLSVRIIEFITWLYNYSLDYSNRHKIPQNSIFFMLKLKDNYVNFISNQFQIISEKIELNPEIIQFVDSNPFLKKIFEVHQNSGQPTQVISPNFPQKAKMDIESSSLYKLLQEKTQEFNSLFQSQISTSNLMIQEFPNAFKLKIKKLKIKN</sequence>
<organism evidence="2 3">
    <name type="scientific">Anaeramoeba ignava</name>
    <name type="common">Anaerobic marine amoeba</name>
    <dbReference type="NCBI Taxonomy" id="1746090"/>
    <lineage>
        <taxon>Eukaryota</taxon>
        <taxon>Metamonada</taxon>
        <taxon>Anaeramoebidae</taxon>
        <taxon>Anaeramoeba</taxon>
    </lineage>
</organism>
<gene>
    <name evidence="2" type="ORF">M0811_13409</name>
</gene>
<keyword evidence="1" id="KW-0175">Coiled coil</keyword>
<evidence type="ECO:0000313" key="3">
    <source>
        <dbReference type="Proteomes" id="UP001149090"/>
    </source>
</evidence>
<dbReference type="Proteomes" id="UP001149090">
    <property type="component" value="Unassembled WGS sequence"/>
</dbReference>
<dbReference type="EMBL" id="JAPDFW010000138">
    <property type="protein sequence ID" value="KAJ5066640.1"/>
    <property type="molecule type" value="Genomic_DNA"/>
</dbReference>
<dbReference type="AlphaFoldDB" id="A0A9Q0L6D0"/>
<keyword evidence="3" id="KW-1185">Reference proteome</keyword>
<evidence type="ECO:0000313" key="2">
    <source>
        <dbReference type="EMBL" id="KAJ5066640.1"/>
    </source>
</evidence>
<name>A0A9Q0L6D0_ANAIG</name>
<feature type="coiled-coil region" evidence="1">
    <location>
        <begin position="191"/>
        <end position="218"/>
    </location>
</feature>
<reference evidence="2" key="1">
    <citation type="submission" date="2022-10" db="EMBL/GenBank/DDBJ databases">
        <title>Novel sulphate-reducing endosymbionts in the free-living metamonad Anaeramoeba.</title>
        <authorList>
            <person name="Jerlstrom-Hultqvist J."/>
            <person name="Cepicka I."/>
            <person name="Gallot-Lavallee L."/>
            <person name="Salas-Leiva D."/>
            <person name="Curtis B.A."/>
            <person name="Zahonova K."/>
            <person name="Pipaliya S."/>
            <person name="Dacks J."/>
            <person name="Roger A.J."/>
        </authorList>
    </citation>
    <scope>NUCLEOTIDE SEQUENCE</scope>
    <source>
        <strain evidence="2">BMAN</strain>
    </source>
</reference>
<accession>A0A9Q0L6D0</accession>
<comment type="caution">
    <text evidence="2">The sequence shown here is derived from an EMBL/GenBank/DDBJ whole genome shotgun (WGS) entry which is preliminary data.</text>
</comment>
<proteinExistence type="predicted"/>
<evidence type="ECO:0000256" key="1">
    <source>
        <dbReference type="SAM" id="Coils"/>
    </source>
</evidence>
<protein>
    <submittedName>
        <fullName evidence="2">Uncharacterized protein</fullName>
    </submittedName>
</protein>